<dbReference type="STRING" id="48699.ENSPLAP00000013415"/>
<dbReference type="Proteomes" id="UP000261500">
    <property type="component" value="Unplaced"/>
</dbReference>
<dbReference type="Gene3D" id="3.90.70.80">
    <property type="match status" value="1"/>
</dbReference>
<dbReference type="CDD" id="cd00229">
    <property type="entry name" value="SGNH_hydrolase"/>
    <property type="match status" value="1"/>
</dbReference>
<reference evidence="1" key="2">
    <citation type="submission" date="2025-09" db="UniProtKB">
        <authorList>
            <consortium name="Ensembl"/>
        </authorList>
    </citation>
    <scope>IDENTIFICATION</scope>
</reference>
<dbReference type="AlphaFoldDB" id="A0A3B3UJ85"/>
<name>A0A3B3UJ85_9TELE</name>
<evidence type="ECO:0000313" key="1">
    <source>
        <dbReference type="Ensembl" id="ENSPLAP00000013415.1"/>
    </source>
</evidence>
<evidence type="ECO:0000313" key="2">
    <source>
        <dbReference type="Proteomes" id="UP000261500"/>
    </source>
</evidence>
<reference evidence="1" key="1">
    <citation type="submission" date="2025-08" db="UniProtKB">
        <authorList>
            <consortium name="Ensembl"/>
        </authorList>
    </citation>
    <scope>IDENTIFICATION</scope>
</reference>
<keyword evidence="2" id="KW-1185">Reference proteome</keyword>
<dbReference type="Ensembl" id="ENSPLAT00000021413.1">
    <property type="protein sequence ID" value="ENSPLAP00000013415.1"/>
    <property type="gene ID" value="ENSPLAG00000016948.1"/>
</dbReference>
<proteinExistence type="predicted"/>
<protein>
    <submittedName>
        <fullName evidence="1">Uncharacterized LOC106943454</fullName>
    </submittedName>
</protein>
<organism evidence="1 2">
    <name type="scientific">Poecilia latipinna</name>
    <name type="common">sailfin molly</name>
    <dbReference type="NCBI Taxonomy" id="48699"/>
    <lineage>
        <taxon>Eukaryota</taxon>
        <taxon>Metazoa</taxon>
        <taxon>Chordata</taxon>
        <taxon>Craniata</taxon>
        <taxon>Vertebrata</taxon>
        <taxon>Euteleostomi</taxon>
        <taxon>Actinopterygii</taxon>
        <taxon>Neopterygii</taxon>
        <taxon>Teleostei</taxon>
        <taxon>Neoteleostei</taxon>
        <taxon>Acanthomorphata</taxon>
        <taxon>Ovalentaria</taxon>
        <taxon>Atherinomorphae</taxon>
        <taxon>Cyprinodontiformes</taxon>
        <taxon>Poeciliidae</taxon>
        <taxon>Poeciliinae</taxon>
        <taxon>Poecilia</taxon>
    </lineage>
</organism>
<dbReference type="SUPFAM" id="SSF52266">
    <property type="entry name" value="SGNH hydrolase"/>
    <property type="match status" value="1"/>
</dbReference>
<accession>A0A3B3UJ85</accession>
<sequence length="466" mass="51840">MTVKTESSIEDESVGILQDNENTLLFTPLSELNAKTLCKNLKIDFEEHSFQKVILRGPLGNVCKIKNIVNDGNSFFRAVAYALSGSEKNHRKIRLAVVSHMTNNREECEKLLTKDFFILLIGASHLRSFVDGIVEMPSGCLQFGFMSTPGACAADLHLEAMKANVPREPDAVCVMGPSNDLTASLTPEKAGQEFERFLLAVCSRWPKVFCIGFVPRLTESREKQLFYQQEFHRRSAKLGIPYYSTADHFPLDRLSLWCRDGIHLSDDHGMHILRDLIWNAGYQFLELSAPKPLVQSQATPAYKPRVVPRVVVKGVGSLPRSPPAPHPSEWTIVRYGRKRNHSGELDSVSDSPKKRVVHYQSDGTPVALRECFIKLNPVRFSPAILVAMETVSPSALPDVRTGTETKPVEHKKKPALPKRSRLAREVEPVLHSAEVSDHAGVGCVCALEFSAGQRVCIMCSSVSINK</sequence>
<dbReference type="GeneTree" id="ENSGT00940000176969"/>